<dbReference type="CDD" id="cd14846">
    <property type="entry name" value="Peptidase_M15_like"/>
    <property type="match status" value="1"/>
</dbReference>
<dbReference type="InterPro" id="IPR003709">
    <property type="entry name" value="VanY-like_core_dom"/>
</dbReference>
<reference evidence="3 4" key="1">
    <citation type="submission" date="2019-10" db="EMBL/GenBank/DDBJ databases">
        <authorList>
            <person name="Nie G."/>
            <person name="Ming H."/>
            <person name="Yi B."/>
        </authorList>
    </citation>
    <scope>NUCLEOTIDE SEQUENCE [LARGE SCALE GENOMIC DNA]</scope>
    <source>
        <strain evidence="3 4">CFH 90414</strain>
    </source>
</reference>
<proteinExistence type="predicted"/>
<feature type="transmembrane region" description="Helical" evidence="1">
    <location>
        <begin position="12"/>
        <end position="33"/>
    </location>
</feature>
<dbReference type="PANTHER" id="PTHR34385">
    <property type="entry name" value="D-ALANYL-D-ALANINE CARBOXYPEPTIDASE"/>
    <property type="match status" value="1"/>
</dbReference>
<keyword evidence="1" id="KW-0472">Membrane</keyword>
<feature type="domain" description="D-alanyl-D-alanine carboxypeptidase-like core" evidence="2">
    <location>
        <begin position="85"/>
        <end position="160"/>
    </location>
</feature>
<evidence type="ECO:0000313" key="3">
    <source>
        <dbReference type="EMBL" id="MRG60834.1"/>
    </source>
</evidence>
<dbReference type="EMBL" id="WJIF01000008">
    <property type="protein sequence ID" value="MRG60834.1"/>
    <property type="molecule type" value="Genomic_DNA"/>
</dbReference>
<dbReference type="Gene3D" id="3.30.1380.10">
    <property type="match status" value="1"/>
</dbReference>
<sequence>MSHPAPRIPSRTLRRLVAVLFLVNVVLLGIAVFQSAAWATRPLGAAPGERLDALPSPDGAVTEADGAMPEGVGAFDDRYPGIANLDAALRQALRDATADASADGLSLEVTSGWRSPEYQEQLLREAVAEYGSADEAARWVATAETSAHVSGTAVDVGPVDGWLWLSQHGFEYGLCQVYGNEPWHFELRPEAVDGGCPAGYADPTEDPRMQP</sequence>
<keyword evidence="1" id="KW-0812">Transmembrane</keyword>
<dbReference type="InterPro" id="IPR052179">
    <property type="entry name" value="DD-CPase-like"/>
</dbReference>
<comment type="caution">
    <text evidence="3">The sequence shown here is derived from an EMBL/GenBank/DDBJ whole genome shotgun (WGS) entry which is preliminary data.</text>
</comment>
<dbReference type="SUPFAM" id="SSF55166">
    <property type="entry name" value="Hedgehog/DD-peptidase"/>
    <property type="match status" value="1"/>
</dbReference>
<dbReference type="GO" id="GO:0008233">
    <property type="term" value="F:peptidase activity"/>
    <property type="evidence" value="ECO:0007669"/>
    <property type="project" value="InterPro"/>
</dbReference>
<evidence type="ECO:0000259" key="2">
    <source>
        <dbReference type="Pfam" id="PF02557"/>
    </source>
</evidence>
<organism evidence="3 4">
    <name type="scientific">Agromyces agglutinans</name>
    <dbReference type="NCBI Taxonomy" id="2662258"/>
    <lineage>
        <taxon>Bacteria</taxon>
        <taxon>Bacillati</taxon>
        <taxon>Actinomycetota</taxon>
        <taxon>Actinomycetes</taxon>
        <taxon>Micrococcales</taxon>
        <taxon>Microbacteriaceae</taxon>
        <taxon>Agromyces</taxon>
    </lineage>
</organism>
<dbReference type="Proteomes" id="UP000431080">
    <property type="component" value="Unassembled WGS sequence"/>
</dbReference>
<dbReference type="RefSeq" id="WP_153685277.1">
    <property type="nucleotide sequence ID" value="NZ_WJIF01000008.1"/>
</dbReference>
<dbReference type="AlphaFoldDB" id="A0A6I2F9B6"/>
<dbReference type="PANTHER" id="PTHR34385:SF1">
    <property type="entry name" value="PEPTIDOGLYCAN L-ALANYL-D-GLUTAMATE ENDOPEPTIDASE CWLK"/>
    <property type="match status" value="1"/>
</dbReference>
<accession>A0A6I2F9B6</accession>
<dbReference type="InterPro" id="IPR009045">
    <property type="entry name" value="Zn_M74/Hedgehog-like"/>
</dbReference>
<evidence type="ECO:0000313" key="4">
    <source>
        <dbReference type="Proteomes" id="UP000431080"/>
    </source>
</evidence>
<protein>
    <submittedName>
        <fullName evidence="3">Peptidase M15</fullName>
    </submittedName>
</protein>
<name>A0A6I2F9B6_9MICO</name>
<dbReference type="GO" id="GO:0006508">
    <property type="term" value="P:proteolysis"/>
    <property type="evidence" value="ECO:0007669"/>
    <property type="project" value="InterPro"/>
</dbReference>
<evidence type="ECO:0000256" key="1">
    <source>
        <dbReference type="SAM" id="Phobius"/>
    </source>
</evidence>
<dbReference type="Pfam" id="PF02557">
    <property type="entry name" value="VanY"/>
    <property type="match status" value="1"/>
</dbReference>
<keyword evidence="4" id="KW-1185">Reference proteome</keyword>
<gene>
    <name evidence="3" type="ORF">GE115_13305</name>
</gene>
<keyword evidence="1" id="KW-1133">Transmembrane helix</keyword>